<gene>
    <name evidence="1" type="ORF">A0H81_08867</name>
</gene>
<organism evidence="1 2">
    <name type="scientific">Grifola frondosa</name>
    <name type="common">Maitake</name>
    <name type="synonym">Polyporus frondosus</name>
    <dbReference type="NCBI Taxonomy" id="5627"/>
    <lineage>
        <taxon>Eukaryota</taxon>
        <taxon>Fungi</taxon>
        <taxon>Dikarya</taxon>
        <taxon>Basidiomycota</taxon>
        <taxon>Agaricomycotina</taxon>
        <taxon>Agaricomycetes</taxon>
        <taxon>Polyporales</taxon>
        <taxon>Grifolaceae</taxon>
        <taxon>Grifola</taxon>
    </lineage>
</organism>
<comment type="caution">
    <text evidence="1">The sequence shown here is derived from an EMBL/GenBank/DDBJ whole genome shotgun (WGS) entry which is preliminary data.</text>
</comment>
<evidence type="ECO:0000313" key="1">
    <source>
        <dbReference type="EMBL" id="OBZ71334.1"/>
    </source>
</evidence>
<accession>A0A1C7M8G4</accession>
<evidence type="ECO:0000313" key="2">
    <source>
        <dbReference type="Proteomes" id="UP000092993"/>
    </source>
</evidence>
<reference evidence="1 2" key="1">
    <citation type="submission" date="2016-03" db="EMBL/GenBank/DDBJ databases">
        <title>Whole genome sequencing of Grifola frondosa 9006-11.</title>
        <authorList>
            <person name="Min B."/>
            <person name="Park H."/>
            <person name="Kim J.-G."/>
            <person name="Cho H."/>
            <person name="Oh Y.-L."/>
            <person name="Kong W.-S."/>
            <person name="Choi I.-G."/>
        </authorList>
    </citation>
    <scope>NUCLEOTIDE SEQUENCE [LARGE SCALE GENOMIC DNA]</scope>
    <source>
        <strain evidence="1 2">9006-11</strain>
    </source>
</reference>
<keyword evidence="2" id="KW-1185">Reference proteome</keyword>
<proteinExistence type="predicted"/>
<dbReference type="AlphaFoldDB" id="A0A1C7M8G4"/>
<sequence>MQSPPLHEIQAWTLNIDVMSTAEPGYNCTVPTTEASKIPIIGYLCEERARRSAGALFELLQFFESRQYNVLAGLFDLSSKENFVENRVHLMMAEVLGGNKVEDEG</sequence>
<name>A0A1C7M8G4_GRIFR</name>
<dbReference type="Proteomes" id="UP000092993">
    <property type="component" value="Unassembled WGS sequence"/>
</dbReference>
<protein>
    <submittedName>
        <fullName evidence="1">Uncharacterized protein</fullName>
    </submittedName>
</protein>
<dbReference type="EMBL" id="LUGG01000011">
    <property type="protein sequence ID" value="OBZ71334.1"/>
    <property type="molecule type" value="Genomic_DNA"/>
</dbReference>